<dbReference type="EMBL" id="KN824368">
    <property type="protein sequence ID" value="KIM21931.1"/>
    <property type="molecule type" value="Genomic_DNA"/>
</dbReference>
<evidence type="ECO:0000313" key="1">
    <source>
        <dbReference type="EMBL" id="KIM21931.1"/>
    </source>
</evidence>
<dbReference type="HOGENOM" id="CLU_1289645_0_0_1"/>
<dbReference type="STRING" id="933852.A0A0C3ARM9"/>
<reference evidence="2" key="2">
    <citation type="submission" date="2015-01" db="EMBL/GenBank/DDBJ databases">
        <title>Evolutionary Origins and Diversification of the Mycorrhizal Mutualists.</title>
        <authorList>
            <consortium name="DOE Joint Genome Institute"/>
            <consortium name="Mycorrhizal Genomics Consortium"/>
            <person name="Kohler A."/>
            <person name="Kuo A."/>
            <person name="Nagy L.G."/>
            <person name="Floudas D."/>
            <person name="Copeland A."/>
            <person name="Barry K.W."/>
            <person name="Cichocki N."/>
            <person name="Veneault-Fourrey C."/>
            <person name="LaButti K."/>
            <person name="Lindquist E.A."/>
            <person name="Lipzen A."/>
            <person name="Lundell T."/>
            <person name="Morin E."/>
            <person name="Murat C."/>
            <person name="Riley R."/>
            <person name="Ohm R."/>
            <person name="Sun H."/>
            <person name="Tunlid A."/>
            <person name="Henrissat B."/>
            <person name="Grigoriev I.V."/>
            <person name="Hibbett D.S."/>
            <person name="Martin F."/>
        </authorList>
    </citation>
    <scope>NUCLEOTIDE SEQUENCE [LARGE SCALE GENOMIC DNA]</scope>
    <source>
        <strain evidence="2">MAFF 305830</strain>
    </source>
</reference>
<evidence type="ECO:0000313" key="2">
    <source>
        <dbReference type="Proteomes" id="UP000054097"/>
    </source>
</evidence>
<protein>
    <submittedName>
        <fullName evidence="1">Uncharacterized protein</fullName>
    </submittedName>
</protein>
<dbReference type="AlphaFoldDB" id="A0A0C3ARM9"/>
<sequence>MPCFEQLHRIYGIEPPESVEAREFWLRQRGWTEIQVLNMGKEDTSYHKINQEAGPQGKLLWTWNEIEAEKSRWNASTSIYVGAQNGEEITQGTTDKWWMDRWQIEALAVAGAQRLSLEDACRLLTTAYFGKSEGDLQQIISGILCVLLTTITFQAAWYTNWSWVPQFFALSSLGYFVNWTASLRGWKFVPSPIPEVENSNHTCANQMNGPLKAK</sequence>
<accession>A0A0C3ARM9</accession>
<gene>
    <name evidence="1" type="ORF">M408DRAFT_29175</name>
</gene>
<reference evidence="1 2" key="1">
    <citation type="submission" date="2014-04" db="EMBL/GenBank/DDBJ databases">
        <authorList>
            <consortium name="DOE Joint Genome Institute"/>
            <person name="Kuo A."/>
            <person name="Zuccaro A."/>
            <person name="Kohler A."/>
            <person name="Nagy L.G."/>
            <person name="Floudas D."/>
            <person name="Copeland A."/>
            <person name="Barry K.W."/>
            <person name="Cichocki N."/>
            <person name="Veneault-Fourrey C."/>
            <person name="LaButti K."/>
            <person name="Lindquist E.A."/>
            <person name="Lipzen A."/>
            <person name="Lundell T."/>
            <person name="Morin E."/>
            <person name="Murat C."/>
            <person name="Sun H."/>
            <person name="Tunlid A."/>
            <person name="Henrissat B."/>
            <person name="Grigoriev I.V."/>
            <person name="Hibbett D.S."/>
            <person name="Martin F."/>
            <person name="Nordberg H.P."/>
            <person name="Cantor M.N."/>
            <person name="Hua S.X."/>
        </authorList>
    </citation>
    <scope>NUCLEOTIDE SEQUENCE [LARGE SCALE GENOMIC DNA]</scope>
    <source>
        <strain evidence="1 2">MAFF 305830</strain>
    </source>
</reference>
<keyword evidence="2" id="KW-1185">Reference proteome</keyword>
<organism evidence="1 2">
    <name type="scientific">Serendipita vermifera MAFF 305830</name>
    <dbReference type="NCBI Taxonomy" id="933852"/>
    <lineage>
        <taxon>Eukaryota</taxon>
        <taxon>Fungi</taxon>
        <taxon>Dikarya</taxon>
        <taxon>Basidiomycota</taxon>
        <taxon>Agaricomycotina</taxon>
        <taxon>Agaricomycetes</taxon>
        <taxon>Sebacinales</taxon>
        <taxon>Serendipitaceae</taxon>
        <taxon>Serendipita</taxon>
    </lineage>
</organism>
<name>A0A0C3ARM9_SERVB</name>
<dbReference type="Proteomes" id="UP000054097">
    <property type="component" value="Unassembled WGS sequence"/>
</dbReference>
<proteinExistence type="predicted"/>